<evidence type="ECO:0000313" key="2">
    <source>
        <dbReference type="EMBL" id="GGJ74766.1"/>
    </source>
</evidence>
<dbReference type="InterPro" id="IPR000182">
    <property type="entry name" value="GNAT_dom"/>
</dbReference>
<dbReference type="EMBL" id="BMQB01000001">
    <property type="protein sequence ID" value="GGJ74766.1"/>
    <property type="molecule type" value="Genomic_DNA"/>
</dbReference>
<dbReference type="Pfam" id="PF13508">
    <property type="entry name" value="Acetyltransf_7"/>
    <property type="match status" value="1"/>
</dbReference>
<reference evidence="2" key="1">
    <citation type="journal article" date="2014" name="Int. J. Syst. Evol. Microbiol.">
        <title>Complete genome sequence of Corynebacterium casei LMG S-19264T (=DSM 44701T), isolated from a smear-ripened cheese.</title>
        <authorList>
            <consortium name="US DOE Joint Genome Institute (JGI-PGF)"/>
            <person name="Walter F."/>
            <person name="Albersmeier A."/>
            <person name="Kalinowski J."/>
            <person name="Ruckert C."/>
        </authorList>
    </citation>
    <scope>NUCLEOTIDE SEQUENCE</scope>
    <source>
        <strain evidence="2">JCM 3090</strain>
    </source>
</reference>
<comment type="caution">
    <text evidence="2">The sequence shown here is derived from an EMBL/GenBank/DDBJ whole genome shotgun (WGS) entry which is preliminary data.</text>
</comment>
<evidence type="ECO:0000259" key="1">
    <source>
        <dbReference type="PROSITE" id="PS51186"/>
    </source>
</evidence>
<organism evidence="2 3">
    <name type="scientific">Pilimelia anulata</name>
    <dbReference type="NCBI Taxonomy" id="53371"/>
    <lineage>
        <taxon>Bacteria</taxon>
        <taxon>Bacillati</taxon>
        <taxon>Actinomycetota</taxon>
        <taxon>Actinomycetes</taxon>
        <taxon>Micromonosporales</taxon>
        <taxon>Micromonosporaceae</taxon>
        <taxon>Pilimelia</taxon>
    </lineage>
</organism>
<proteinExistence type="predicted"/>
<dbReference type="PROSITE" id="PS51186">
    <property type="entry name" value="GNAT"/>
    <property type="match status" value="1"/>
</dbReference>
<dbReference type="GO" id="GO:0016747">
    <property type="term" value="F:acyltransferase activity, transferring groups other than amino-acyl groups"/>
    <property type="evidence" value="ECO:0007669"/>
    <property type="project" value="InterPro"/>
</dbReference>
<accession>A0A8J3B124</accession>
<protein>
    <recommendedName>
        <fullName evidence="1">N-acetyltransferase domain-containing protein</fullName>
    </recommendedName>
</protein>
<dbReference type="CDD" id="cd04301">
    <property type="entry name" value="NAT_SF"/>
    <property type="match status" value="1"/>
</dbReference>
<name>A0A8J3B124_9ACTN</name>
<dbReference type="RefSeq" id="WP_189167986.1">
    <property type="nucleotide sequence ID" value="NZ_BMQB01000001.1"/>
</dbReference>
<dbReference type="AlphaFoldDB" id="A0A8J3B124"/>
<dbReference type="InterPro" id="IPR016181">
    <property type="entry name" value="Acyl_CoA_acyltransferase"/>
</dbReference>
<dbReference type="Proteomes" id="UP000649739">
    <property type="component" value="Unassembled WGS sequence"/>
</dbReference>
<evidence type="ECO:0000313" key="3">
    <source>
        <dbReference type="Proteomes" id="UP000649739"/>
    </source>
</evidence>
<reference evidence="2" key="2">
    <citation type="submission" date="2020-09" db="EMBL/GenBank/DDBJ databases">
        <authorList>
            <person name="Sun Q."/>
            <person name="Ohkuma M."/>
        </authorList>
    </citation>
    <scope>NUCLEOTIDE SEQUENCE</scope>
    <source>
        <strain evidence="2">JCM 3090</strain>
    </source>
</reference>
<feature type="domain" description="N-acetyltransferase" evidence="1">
    <location>
        <begin position="133"/>
        <end position="262"/>
    </location>
</feature>
<gene>
    <name evidence="2" type="ORF">GCM10010123_00900</name>
</gene>
<dbReference type="Gene3D" id="3.40.630.30">
    <property type="match status" value="1"/>
</dbReference>
<dbReference type="SUPFAM" id="SSF55729">
    <property type="entry name" value="Acyl-CoA N-acyltransferases (Nat)"/>
    <property type="match status" value="1"/>
</dbReference>
<sequence>MSDDGHLTHGWEPDLPAGDSLLRAYLLTAAAHSAALAALTPGGRAQRWPDLAAADPASPVLFDNLAVRLQPPQYAAAGDVGERLDRFYPPARHATLLSAWPTPPPGPGWELMGHPPLMLRPPGGTPPPAPAGLAIRPVTDAAGLAAFVATLVAAYPMPAAADTVLADAAVLAADIRLYVGYVDGTPVGTAGARLGAGVTDVEWVAVLPAYRGRGIGAALTWAATAADPAVPAMLIASDDGQPIYRALGYLPLLRLTMWHRPPR</sequence>
<keyword evidence="3" id="KW-1185">Reference proteome</keyword>